<dbReference type="HOGENOM" id="CLU_742659_0_0_1"/>
<dbReference type="Proteomes" id="UP000032180">
    <property type="component" value="Chromosome 2"/>
</dbReference>
<evidence type="ECO:0000259" key="3">
    <source>
        <dbReference type="Pfam" id="PF23041"/>
    </source>
</evidence>
<dbReference type="STRING" id="77586.A0A0D9VLH7"/>
<reference evidence="4 5" key="1">
    <citation type="submission" date="2012-08" db="EMBL/GenBank/DDBJ databases">
        <title>Oryza genome evolution.</title>
        <authorList>
            <person name="Wing R.A."/>
        </authorList>
    </citation>
    <scope>NUCLEOTIDE SEQUENCE</scope>
</reference>
<dbReference type="EnsemblPlants" id="LPERR02G27750.1">
    <property type="protein sequence ID" value="LPERR02G27750.1"/>
    <property type="gene ID" value="LPERR02G27750"/>
</dbReference>
<dbReference type="Gramene" id="LPERR02G27750.1">
    <property type="protein sequence ID" value="LPERR02G27750.1"/>
    <property type="gene ID" value="LPERR02G27750"/>
</dbReference>
<sequence>MGKAGDAEQAVSSHAPAAGNCSAVRRYAAAIGRALDAKCVLVMFLSIGILLLAVFMLLPLHASKSIPDDHPGILPAYLSPLRIHLSKEKAIISPGEIQASFFLLKKREQLISHVRSLQKEIYREIGVPNTTVSVSMYSSQYRDSTHVKFGIIPSLRNSPISAQSKIALRKKLIQLTLEQFNLSLTQSVFGDPYCLEILEFPGGITVPLPPDGNICLTPLFNVTLNTTIHQLKVNFKDLENVLRIVLQLTPEEELIVEITNENGSTIDLPVTVQISIACLETYRVKQLSHTITKLIPKNLGLNSTIFGIIDHLWLPPHIKSSIPPSAPNPAPAPSLFPSNPQHSQPTTTKPNGSFPCPSLETRKTVSAHRRLSTISPTMEYQQGLIVGVYTLAGKIDIHWQNQSSLFQHPHQNRLQLILHLFLQYDFACKVGMKRF</sequence>
<keyword evidence="5" id="KW-1185">Reference proteome</keyword>
<evidence type="ECO:0000313" key="5">
    <source>
        <dbReference type="Proteomes" id="UP000032180"/>
    </source>
</evidence>
<keyword evidence="2" id="KW-0472">Membrane</keyword>
<keyword evidence="2" id="KW-1133">Transmembrane helix</keyword>
<proteinExistence type="predicted"/>
<dbReference type="InterPro" id="IPR055464">
    <property type="entry name" value="DUF7036"/>
</dbReference>
<evidence type="ECO:0000256" key="1">
    <source>
        <dbReference type="SAM" id="MobiDB-lite"/>
    </source>
</evidence>
<dbReference type="PANTHER" id="PTHR33826:SF1">
    <property type="entry name" value="OS02G0768000 PROTEIN"/>
    <property type="match status" value="1"/>
</dbReference>
<accession>A0A0D9VLH7</accession>
<protein>
    <recommendedName>
        <fullName evidence="3">DUF7036 domain-containing protein</fullName>
    </recommendedName>
</protein>
<feature type="transmembrane region" description="Helical" evidence="2">
    <location>
        <begin position="40"/>
        <end position="60"/>
    </location>
</feature>
<evidence type="ECO:0000313" key="4">
    <source>
        <dbReference type="EnsemblPlants" id="LPERR02G27750.1"/>
    </source>
</evidence>
<name>A0A0D9VLH7_9ORYZ</name>
<dbReference type="AlphaFoldDB" id="A0A0D9VLH7"/>
<feature type="domain" description="DUF7036" evidence="3">
    <location>
        <begin position="221"/>
        <end position="307"/>
    </location>
</feature>
<feature type="compositionally biased region" description="Pro residues" evidence="1">
    <location>
        <begin position="324"/>
        <end position="334"/>
    </location>
</feature>
<keyword evidence="2" id="KW-0812">Transmembrane</keyword>
<dbReference type="Pfam" id="PF23041">
    <property type="entry name" value="DUF7036"/>
    <property type="match status" value="2"/>
</dbReference>
<reference evidence="4" key="3">
    <citation type="submission" date="2015-04" db="UniProtKB">
        <authorList>
            <consortium name="EnsemblPlants"/>
        </authorList>
    </citation>
    <scope>IDENTIFICATION</scope>
</reference>
<reference evidence="5" key="2">
    <citation type="submission" date="2013-12" db="EMBL/GenBank/DDBJ databases">
        <authorList>
            <person name="Yu Y."/>
            <person name="Lee S."/>
            <person name="de Baynast K."/>
            <person name="Wissotski M."/>
            <person name="Liu L."/>
            <person name="Talag J."/>
            <person name="Goicoechea J."/>
            <person name="Angelova A."/>
            <person name="Jetty R."/>
            <person name="Kudrna D."/>
            <person name="Golser W."/>
            <person name="Rivera L."/>
            <person name="Zhang J."/>
            <person name="Wing R."/>
        </authorList>
    </citation>
    <scope>NUCLEOTIDE SEQUENCE</scope>
</reference>
<feature type="domain" description="DUF7036" evidence="3">
    <location>
        <begin position="100"/>
        <end position="190"/>
    </location>
</feature>
<feature type="region of interest" description="Disordered" evidence="1">
    <location>
        <begin position="323"/>
        <end position="357"/>
    </location>
</feature>
<evidence type="ECO:0000256" key="2">
    <source>
        <dbReference type="SAM" id="Phobius"/>
    </source>
</evidence>
<feature type="compositionally biased region" description="Polar residues" evidence="1">
    <location>
        <begin position="341"/>
        <end position="351"/>
    </location>
</feature>
<dbReference type="eggNOG" id="ENOG502QQMB">
    <property type="taxonomic scope" value="Eukaryota"/>
</dbReference>
<organism evidence="4 5">
    <name type="scientific">Leersia perrieri</name>
    <dbReference type="NCBI Taxonomy" id="77586"/>
    <lineage>
        <taxon>Eukaryota</taxon>
        <taxon>Viridiplantae</taxon>
        <taxon>Streptophyta</taxon>
        <taxon>Embryophyta</taxon>
        <taxon>Tracheophyta</taxon>
        <taxon>Spermatophyta</taxon>
        <taxon>Magnoliopsida</taxon>
        <taxon>Liliopsida</taxon>
        <taxon>Poales</taxon>
        <taxon>Poaceae</taxon>
        <taxon>BOP clade</taxon>
        <taxon>Oryzoideae</taxon>
        <taxon>Oryzeae</taxon>
        <taxon>Oryzinae</taxon>
        <taxon>Leersia</taxon>
    </lineage>
</organism>
<dbReference type="PANTHER" id="PTHR33826">
    <property type="entry name" value="F20B24.21"/>
    <property type="match status" value="1"/>
</dbReference>